<dbReference type="RefSeq" id="WP_367724393.1">
    <property type="nucleotide sequence ID" value="NZ_JBFOCI010000004.1"/>
</dbReference>
<feature type="transmembrane region" description="Helical" evidence="1">
    <location>
        <begin position="43"/>
        <end position="61"/>
    </location>
</feature>
<dbReference type="PIRSF" id="PIRSF009141">
    <property type="entry name" value="UCP009141"/>
    <property type="match status" value="1"/>
</dbReference>
<keyword evidence="1" id="KW-0812">Transmembrane</keyword>
<comment type="caution">
    <text evidence="2">The sequence shown here is derived from an EMBL/GenBank/DDBJ whole genome shotgun (WGS) entry which is preliminary data.</text>
</comment>
<proteinExistence type="predicted"/>
<evidence type="ECO:0000313" key="2">
    <source>
        <dbReference type="EMBL" id="MEW9807229.1"/>
    </source>
</evidence>
<feature type="transmembrane region" description="Helical" evidence="1">
    <location>
        <begin position="73"/>
        <end position="90"/>
    </location>
</feature>
<feature type="transmembrane region" description="Helical" evidence="1">
    <location>
        <begin position="258"/>
        <end position="275"/>
    </location>
</feature>
<feature type="transmembrane region" description="Helical" evidence="1">
    <location>
        <begin position="126"/>
        <end position="148"/>
    </location>
</feature>
<protein>
    <submittedName>
        <fullName evidence="2">DUF817 domain-containing protein</fullName>
    </submittedName>
</protein>
<reference evidence="2 3" key="1">
    <citation type="submission" date="2024-06" db="EMBL/GenBank/DDBJ databases">
        <authorList>
            <person name="Tuo L."/>
        </authorList>
    </citation>
    <scope>NUCLEOTIDE SEQUENCE [LARGE SCALE GENOMIC DNA]</scope>
    <source>
        <strain evidence="2 3">ZMM04-5</strain>
    </source>
</reference>
<feature type="transmembrane region" description="Helical" evidence="1">
    <location>
        <begin position="97"/>
        <end position="120"/>
    </location>
</feature>
<evidence type="ECO:0000256" key="1">
    <source>
        <dbReference type="SAM" id="Phobius"/>
    </source>
</evidence>
<accession>A0ABV3R1P0</accession>
<feature type="transmembrane region" description="Helical" evidence="1">
    <location>
        <begin position="187"/>
        <end position="204"/>
    </location>
</feature>
<gene>
    <name evidence="2" type="ORF">ABUE31_14645</name>
</gene>
<name>A0ABV3R1P0_9HYPH</name>
<sequence length="300" mass="33658">MKRFTSLEARIDHAAHGILDRLPARGLSGALVEFLVFGLKQGWACLFGGAILFLIIATKYLPPDGLGIARYDFLFLAALAIQLSMLAFRLETPSEAAVILIFHIVGTAMEIFKTSAGSWIYPEDSFFRIGGVPLFSGFMYAAVGSYIARISRIFDMRYTGYPPAWTTIVLAAAIYVNFFAHHFVVDIRYALFAAAGLLFWRTTVHYRVFRFRHRMPLLVGFLLVALFIWFAENIGTWSRAWLYPGQAEGWTPVSLQKLGAWYLLMNISFVLVTLVHRPHPLHDAQADDAGRAVRACRNAG</sequence>
<organism evidence="2 3">
    <name type="scientific">Mesorhizobium marinum</name>
    <dbReference type="NCBI Taxonomy" id="3228790"/>
    <lineage>
        <taxon>Bacteria</taxon>
        <taxon>Pseudomonadati</taxon>
        <taxon>Pseudomonadota</taxon>
        <taxon>Alphaproteobacteria</taxon>
        <taxon>Hyphomicrobiales</taxon>
        <taxon>Phyllobacteriaceae</taxon>
        <taxon>Mesorhizobium</taxon>
    </lineage>
</organism>
<keyword evidence="1" id="KW-0472">Membrane</keyword>
<dbReference type="Pfam" id="PF05675">
    <property type="entry name" value="DUF817"/>
    <property type="match status" value="1"/>
</dbReference>
<feature type="transmembrane region" description="Helical" evidence="1">
    <location>
        <begin position="216"/>
        <end position="238"/>
    </location>
</feature>
<evidence type="ECO:0000313" key="3">
    <source>
        <dbReference type="Proteomes" id="UP001556196"/>
    </source>
</evidence>
<keyword evidence="3" id="KW-1185">Reference proteome</keyword>
<dbReference type="InterPro" id="IPR008535">
    <property type="entry name" value="DUF817"/>
</dbReference>
<feature type="transmembrane region" description="Helical" evidence="1">
    <location>
        <begin position="160"/>
        <end position="181"/>
    </location>
</feature>
<keyword evidence="1" id="KW-1133">Transmembrane helix</keyword>
<dbReference type="Proteomes" id="UP001556196">
    <property type="component" value="Unassembled WGS sequence"/>
</dbReference>
<dbReference type="EMBL" id="JBFOCI010000004">
    <property type="protein sequence ID" value="MEW9807229.1"/>
    <property type="molecule type" value="Genomic_DNA"/>
</dbReference>